<dbReference type="EMBL" id="KJ645900">
    <property type="protein sequence ID" value="AII17004.1"/>
    <property type="molecule type" value="Genomic_DNA"/>
</dbReference>
<evidence type="ECO:0000313" key="1">
    <source>
        <dbReference type="EMBL" id="AII17004.1"/>
    </source>
</evidence>
<gene>
    <name evidence="1" type="ORF">AaV_204</name>
</gene>
<organism evidence="1 2">
    <name type="scientific">Aureococcus anophagefferens virus</name>
    <dbReference type="NCBI Taxonomy" id="1474867"/>
    <lineage>
        <taxon>Viruses</taxon>
        <taxon>Varidnaviria</taxon>
        <taxon>Bamfordvirae</taxon>
        <taxon>Nucleocytoviricota</taxon>
        <taxon>Megaviricetes</taxon>
        <taxon>Imitervirales</taxon>
        <taxon>Schizomimiviridae</taxon>
        <taxon>Kratosvirus</taxon>
        <taxon>Kratosvirus quantuckense</taxon>
    </lineage>
</organism>
<sequence length="145" mass="15775">MKELQVWVNGTNIAKSNIGGVSSFETQTTSILNRINDENIGNAYISGSISIGDNVGIDLGIDVSSYDLESIVMYNYTDGSDNGANSLGLRLELLNSNDEIVFVTNEISEVKNYYRFNGDRKNDGITSITPSTTDIIDDSGNTEFV</sequence>
<protein>
    <submittedName>
        <fullName evidence="1">Uncharacterized protein</fullName>
    </submittedName>
</protein>
<dbReference type="GeneID" id="20041650"/>
<evidence type="ECO:0000313" key="2">
    <source>
        <dbReference type="Proteomes" id="UP000028667"/>
    </source>
</evidence>
<proteinExistence type="predicted"/>
<name>A0A076FFI0_9VIRU</name>
<keyword evidence="2" id="KW-1185">Reference proteome</keyword>
<dbReference type="Proteomes" id="UP000028667">
    <property type="component" value="Segment"/>
</dbReference>
<accession>A0A076FFI0</accession>
<reference evidence="1 2" key="1">
    <citation type="journal article" date="2014" name="Virology">
        <title>Genome of brown tide virus (AaV), the little giant of the Megaviridae, elucidates NCLDV genome expansion and host-virus coevolution.</title>
        <authorList>
            <person name="Moniruzzaman M."/>
            <person name="LeCleir G.R."/>
            <person name="Brown C.M."/>
            <person name="Gobler C.J."/>
            <person name="Bidle K.D."/>
            <person name="Wilson W.H."/>
            <person name="Wilhelm S.W."/>
        </authorList>
    </citation>
    <scope>NUCLEOTIDE SEQUENCE [LARGE SCALE GENOMIC DNA]</scope>
    <source>
        <strain evidence="1">BtV-01</strain>
    </source>
</reference>
<dbReference type="RefSeq" id="YP_009052278.1">
    <property type="nucleotide sequence ID" value="NC_024697.1"/>
</dbReference>
<dbReference type="KEGG" id="vg:20041650"/>